<dbReference type="SUPFAM" id="SSF103473">
    <property type="entry name" value="MFS general substrate transporter"/>
    <property type="match status" value="1"/>
</dbReference>
<dbReference type="EMBL" id="WKJD01000021">
    <property type="protein sequence ID" value="MRX45240.1"/>
    <property type="molecule type" value="Genomic_DNA"/>
</dbReference>
<dbReference type="AlphaFoldDB" id="A0A6L5R5T4"/>
<feature type="transmembrane region" description="Helical" evidence="7">
    <location>
        <begin position="15"/>
        <end position="38"/>
    </location>
</feature>
<dbReference type="CDD" id="cd06173">
    <property type="entry name" value="MFS_MefA_like"/>
    <property type="match status" value="1"/>
</dbReference>
<feature type="transmembrane region" description="Helical" evidence="7">
    <location>
        <begin position="107"/>
        <end position="124"/>
    </location>
</feature>
<feature type="transmembrane region" description="Helical" evidence="7">
    <location>
        <begin position="173"/>
        <end position="192"/>
    </location>
</feature>
<comment type="caution">
    <text evidence="9">The sequence shown here is derived from an EMBL/GenBank/DDBJ whole genome shotgun (WGS) entry which is preliminary data.</text>
</comment>
<protein>
    <submittedName>
        <fullName evidence="9">MFS transporter</fullName>
    </submittedName>
</protein>
<dbReference type="Proteomes" id="UP000476511">
    <property type="component" value="Unassembled WGS sequence"/>
</dbReference>
<keyword evidence="2" id="KW-0813">Transport</keyword>
<dbReference type="Gene3D" id="1.20.1250.20">
    <property type="entry name" value="MFS general substrate transporter like domains"/>
    <property type="match status" value="1"/>
</dbReference>
<evidence type="ECO:0000256" key="3">
    <source>
        <dbReference type="ARBA" id="ARBA00022475"/>
    </source>
</evidence>
<dbReference type="InterPro" id="IPR010290">
    <property type="entry name" value="TM_effector"/>
</dbReference>
<keyword evidence="4 7" id="KW-0812">Transmembrane</keyword>
<keyword evidence="6 7" id="KW-0472">Membrane</keyword>
<evidence type="ECO:0000313" key="10">
    <source>
        <dbReference type="Proteomes" id="UP000476511"/>
    </source>
</evidence>
<evidence type="ECO:0000259" key="8">
    <source>
        <dbReference type="PROSITE" id="PS50850"/>
    </source>
</evidence>
<evidence type="ECO:0000256" key="1">
    <source>
        <dbReference type="ARBA" id="ARBA00004651"/>
    </source>
</evidence>
<feature type="transmembrane region" description="Helical" evidence="7">
    <location>
        <begin position="284"/>
        <end position="302"/>
    </location>
</feature>
<evidence type="ECO:0000256" key="5">
    <source>
        <dbReference type="ARBA" id="ARBA00022989"/>
    </source>
</evidence>
<proteinExistence type="predicted"/>
<keyword evidence="3" id="KW-1003">Cell membrane</keyword>
<dbReference type="RefSeq" id="WP_154347799.1">
    <property type="nucleotide sequence ID" value="NZ_WKJD01000021.1"/>
</dbReference>
<feature type="transmembrane region" description="Helical" evidence="7">
    <location>
        <begin position="344"/>
        <end position="368"/>
    </location>
</feature>
<reference evidence="9 10" key="1">
    <citation type="submission" date="2019-11" db="EMBL/GenBank/DDBJ databases">
        <title>Agromyces kandeliae sp. nov., isolated from mangrove soil.</title>
        <authorList>
            <person name="Wang R."/>
        </authorList>
    </citation>
    <scope>NUCLEOTIDE SEQUENCE [LARGE SCALE GENOMIC DNA]</scope>
    <source>
        <strain evidence="9 10">Q22</strain>
    </source>
</reference>
<feature type="transmembrane region" description="Helical" evidence="7">
    <location>
        <begin position="223"/>
        <end position="249"/>
    </location>
</feature>
<dbReference type="PANTHER" id="PTHR23513">
    <property type="entry name" value="INTEGRAL MEMBRANE EFFLUX PROTEIN-RELATED"/>
    <property type="match status" value="1"/>
</dbReference>
<dbReference type="PROSITE" id="PS50850">
    <property type="entry name" value="MFS"/>
    <property type="match status" value="1"/>
</dbReference>
<evidence type="ECO:0000256" key="6">
    <source>
        <dbReference type="ARBA" id="ARBA00023136"/>
    </source>
</evidence>
<evidence type="ECO:0000256" key="2">
    <source>
        <dbReference type="ARBA" id="ARBA00022448"/>
    </source>
</evidence>
<keyword evidence="5 7" id="KW-1133">Transmembrane helix</keyword>
<name>A0A6L5R5T4_9MICO</name>
<dbReference type="InterPro" id="IPR020846">
    <property type="entry name" value="MFS_dom"/>
</dbReference>
<evidence type="ECO:0000313" key="9">
    <source>
        <dbReference type="EMBL" id="MRX45240.1"/>
    </source>
</evidence>
<keyword evidence="10" id="KW-1185">Reference proteome</keyword>
<evidence type="ECO:0000256" key="7">
    <source>
        <dbReference type="SAM" id="Phobius"/>
    </source>
</evidence>
<dbReference type="GO" id="GO:0022857">
    <property type="term" value="F:transmembrane transporter activity"/>
    <property type="evidence" value="ECO:0007669"/>
    <property type="project" value="InterPro"/>
</dbReference>
<dbReference type="InterPro" id="IPR036259">
    <property type="entry name" value="MFS_trans_sf"/>
</dbReference>
<feature type="domain" description="Major facilitator superfamily (MFS) profile" evidence="8">
    <location>
        <begin position="1"/>
        <end position="400"/>
    </location>
</feature>
<dbReference type="PANTHER" id="PTHR23513:SF11">
    <property type="entry name" value="STAPHYLOFERRIN A TRANSPORTER"/>
    <property type="match status" value="1"/>
</dbReference>
<feature type="transmembrane region" description="Helical" evidence="7">
    <location>
        <begin position="255"/>
        <end position="277"/>
    </location>
</feature>
<dbReference type="GO" id="GO:0005886">
    <property type="term" value="C:plasma membrane"/>
    <property type="evidence" value="ECO:0007669"/>
    <property type="project" value="UniProtKB-SubCell"/>
</dbReference>
<feature type="transmembrane region" description="Helical" evidence="7">
    <location>
        <begin position="374"/>
        <end position="396"/>
    </location>
</feature>
<feature type="transmembrane region" description="Helical" evidence="7">
    <location>
        <begin position="308"/>
        <end position="332"/>
    </location>
</feature>
<organism evidence="9 10">
    <name type="scientific">Agromyces kandeliae</name>
    <dbReference type="NCBI Taxonomy" id="2666141"/>
    <lineage>
        <taxon>Bacteria</taxon>
        <taxon>Bacillati</taxon>
        <taxon>Actinomycetota</taxon>
        <taxon>Actinomycetes</taxon>
        <taxon>Micrococcales</taxon>
        <taxon>Microbacteriaceae</taxon>
        <taxon>Agromyces</taxon>
    </lineage>
</organism>
<feature type="transmembrane region" description="Helical" evidence="7">
    <location>
        <begin position="58"/>
        <end position="75"/>
    </location>
</feature>
<gene>
    <name evidence="9" type="ORF">GJR97_16120</name>
</gene>
<dbReference type="Pfam" id="PF05977">
    <property type="entry name" value="MFS_3"/>
    <property type="match status" value="1"/>
</dbReference>
<accession>A0A6L5R5T4</accession>
<comment type="subcellular location">
    <subcellularLocation>
        <location evidence="1">Cell membrane</location>
        <topology evidence="1">Multi-pass membrane protein</topology>
    </subcellularLocation>
</comment>
<evidence type="ECO:0000256" key="4">
    <source>
        <dbReference type="ARBA" id="ARBA00022692"/>
    </source>
</evidence>
<sequence>MITVVRSMASRRFRVWFIGGAVSNIGTWMQATAMNWVVLTVLTDHDATAMGMTMALQFAPPLLLVSVAGWVADVFDRRRLLMATQLASMLVSILIGSMLLAGALTQPMMYVLALALGIVIAFDGPARQALVSDLVTSEHASNAIALNAASFNGARMVGPAVSGLLIVAVGPGWVFLINAASFLAMLAALIAIGRGQEREPTAPPLARSGFSDGVRYVARRADLVVIIVMVALIGALGMNFAIMASTMALEFDQDAAGFGLLTSFVAVGAFAGALVAAQRARARLHTIIAASAVLGVTGLVSASMPTYWGYAATLVVFGVALETTLTTANGYVQTSTPATLRGRVLAIYMAILIGATPIGAPIVGWVASEFGARAGVTLSAIAAITACAVGSVWLIASHRIRRHPTSWYRLSIDESPSPSQVEVTAAGELTS</sequence>